<sequence length="216" mass="23592">MKKRVLILGGEGHGSVIASCINSNLSHDPNYEWEVAGFINDFVESVDGYPVLGGTSDIERFVSEDYYFSWGIHLIAKNHKTIEAYDRLEIPKDRLATIIHYTAFIAESAVIESGCFVMYNAYIGPRTYISEGTMIKANTCIGHDVVIKRLCHVAMGAIVGSYSEMGECSDVAIGARVLEKHKIGSCAMAGAGCVLTTDIPDNQIYVGVPAKYLRSL</sequence>
<feature type="binding site" evidence="3">
    <location>
        <position position="152"/>
    </location>
    <ligand>
        <name>acetyl-CoA</name>
        <dbReference type="ChEBI" id="CHEBI:57288"/>
    </ligand>
</feature>
<dbReference type="Gene3D" id="3.40.50.20">
    <property type="match status" value="1"/>
</dbReference>
<feature type="domain" description="PglD N-terminal" evidence="4">
    <location>
        <begin position="4"/>
        <end position="68"/>
    </location>
</feature>
<dbReference type="InterPro" id="IPR041561">
    <property type="entry name" value="PglD_N"/>
</dbReference>
<dbReference type="InterPro" id="IPR050179">
    <property type="entry name" value="Trans_hexapeptide_repeat"/>
</dbReference>
<keyword evidence="5" id="KW-0808">Transferase</keyword>
<gene>
    <name evidence="5" type="ORF">FSA05_17220</name>
</gene>
<dbReference type="SUPFAM" id="SSF51161">
    <property type="entry name" value="Trimeric LpxA-like enzymes"/>
    <property type="match status" value="1"/>
</dbReference>
<feature type="site" description="Increases basicity of active site His" evidence="2">
    <location>
        <position position="144"/>
    </location>
</feature>
<comment type="caution">
    <text evidence="5">The sequence shown here is derived from an EMBL/GenBank/DDBJ whole genome shotgun (WGS) entry which is preliminary data.</text>
</comment>
<organism evidence="5 6">
    <name type="scientific">Parabacteroides distasonis</name>
    <dbReference type="NCBI Taxonomy" id="823"/>
    <lineage>
        <taxon>Bacteria</taxon>
        <taxon>Pseudomonadati</taxon>
        <taxon>Bacteroidota</taxon>
        <taxon>Bacteroidia</taxon>
        <taxon>Bacteroidales</taxon>
        <taxon>Tannerellaceae</taxon>
        <taxon>Parabacteroides</taxon>
    </lineage>
</organism>
<evidence type="ECO:0000313" key="5">
    <source>
        <dbReference type="EMBL" id="TWV59834.1"/>
    </source>
</evidence>
<feature type="active site" description="Proton acceptor" evidence="2">
    <location>
        <position position="143"/>
    </location>
</feature>
<dbReference type="Proteomes" id="UP000315827">
    <property type="component" value="Unassembled WGS sequence"/>
</dbReference>
<dbReference type="PANTHER" id="PTHR43300:SF7">
    <property type="entry name" value="UDP-N-ACETYLBACILLOSAMINE N-ACETYLTRANSFERASE"/>
    <property type="match status" value="1"/>
</dbReference>
<dbReference type="InterPro" id="IPR020019">
    <property type="entry name" value="AcTrfase_PglD-like"/>
</dbReference>
<evidence type="ECO:0000256" key="1">
    <source>
        <dbReference type="ARBA" id="ARBA00007274"/>
    </source>
</evidence>
<name>A0A5C6KBS9_PARDI</name>
<evidence type="ECO:0000256" key="3">
    <source>
        <dbReference type="PIRSR" id="PIRSR620019-2"/>
    </source>
</evidence>
<evidence type="ECO:0000259" key="4">
    <source>
        <dbReference type="Pfam" id="PF17836"/>
    </source>
</evidence>
<dbReference type="PANTHER" id="PTHR43300">
    <property type="entry name" value="ACETYLTRANSFERASE"/>
    <property type="match status" value="1"/>
</dbReference>
<protein>
    <submittedName>
        <fullName evidence="5">Acetyltransferase</fullName>
    </submittedName>
</protein>
<proteinExistence type="inferred from homology"/>
<dbReference type="InterPro" id="IPR011004">
    <property type="entry name" value="Trimer_LpxA-like_sf"/>
</dbReference>
<accession>A0A5C6KBS9</accession>
<comment type="similarity">
    <text evidence="1">Belongs to the transferase hexapeptide repeat family.</text>
</comment>
<evidence type="ECO:0000256" key="2">
    <source>
        <dbReference type="PIRSR" id="PIRSR620019-1"/>
    </source>
</evidence>
<evidence type="ECO:0000313" key="6">
    <source>
        <dbReference type="Proteomes" id="UP000315827"/>
    </source>
</evidence>
<feature type="binding site" evidence="3">
    <location>
        <position position="173"/>
    </location>
    <ligand>
        <name>acetyl-CoA</name>
        <dbReference type="ChEBI" id="CHEBI:57288"/>
    </ligand>
</feature>
<dbReference type="Gene3D" id="2.160.10.10">
    <property type="entry name" value="Hexapeptide repeat proteins"/>
    <property type="match status" value="1"/>
</dbReference>
<dbReference type="RefSeq" id="WP_122383172.1">
    <property type="nucleotide sequence ID" value="NZ_VOHW01000012.1"/>
</dbReference>
<dbReference type="EMBL" id="VOHW01000012">
    <property type="protein sequence ID" value="TWV59834.1"/>
    <property type="molecule type" value="Genomic_DNA"/>
</dbReference>
<reference evidence="5 6" key="1">
    <citation type="submission" date="2019-07" db="EMBL/GenBank/DDBJ databases">
        <title>Genome sequencing of Parabacteroides distasonis iSURF_7.</title>
        <authorList>
            <person name="Degefu H.N."/>
            <person name="Ruoff K.L."/>
            <person name="Price C.E."/>
            <person name="Valls R.A."/>
            <person name="O'Toole G.A."/>
        </authorList>
    </citation>
    <scope>NUCLEOTIDE SEQUENCE [LARGE SCALE GENOMIC DNA]</scope>
    <source>
        <strain evidence="5 6">CFPLTA003_1B</strain>
    </source>
</reference>
<dbReference type="Pfam" id="PF17836">
    <property type="entry name" value="PglD_N"/>
    <property type="match status" value="1"/>
</dbReference>
<dbReference type="CDD" id="cd03360">
    <property type="entry name" value="LbH_AT_putative"/>
    <property type="match status" value="1"/>
</dbReference>
<dbReference type="AlphaFoldDB" id="A0A5C6KBS9"/>
<dbReference type="GO" id="GO:0016740">
    <property type="term" value="F:transferase activity"/>
    <property type="evidence" value="ECO:0007669"/>
    <property type="project" value="UniProtKB-KW"/>
</dbReference>